<organism evidence="3 4">
    <name type="scientific">Cellulomonas triticagri</name>
    <dbReference type="NCBI Taxonomy" id="2483352"/>
    <lineage>
        <taxon>Bacteria</taxon>
        <taxon>Bacillati</taxon>
        <taxon>Actinomycetota</taxon>
        <taxon>Actinomycetes</taxon>
        <taxon>Micrococcales</taxon>
        <taxon>Cellulomonadaceae</taxon>
        <taxon>Cellulomonas</taxon>
    </lineage>
</organism>
<dbReference type="Pfam" id="PF00717">
    <property type="entry name" value="Peptidase_S24"/>
    <property type="match status" value="1"/>
</dbReference>
<protein>
    <recommendedName>
        <fullName evidence="2">Peptidase S24/S26A/S26B/S26C domain-containing protein</fullName>
    </recommendedName>
</protein>
<feature type="transmembrane region" description="Helical" evidence="1">
    <location>
        <begin position="140"/>
        <end position="158"/>
    </location>
</feature>
<dbReference type="OrthoDB" id="3178064at2"/>
<dbReference type="SUPFAM" id="SSF51306">
    <property type="entry name" value="LexA/Signal peptidase"/>
    <property type="match status" value="1"/>
</dbReference>
<dbReference type="CDD" id="cd06462">
    <property type="entry name" value="Peptidase_S24_S26"/>
    <property type="match status" value="1"/>
</dbReference>
<evidence type="ECO:0000313" key="4">
    <source>
        <dbReference type="Proteomes" id="UP000269289"/>
    </source>
</evidence>
<dbReference type="Gene3D" id="2.10.109.10">
    <property type="entry name" value="Umud Fragment, subunit A"/>
    <property type="match status" value="1"/>
</dbReference>
<proteinExistence type="predicted"/>
<gene>
    <name evidence="3" type="ORF">EBM89_02080</name>
</gene>
<dbReference type="InterPro" id="IPR036286">
    <property type="entry name" value="LexA/Signal_pep-like_sf"/>
</dbReference>
<evidence type="ECO:0000256" key="1">
    <source>
        <dbReference type="SAM" id="Phobius"/>
    </source>
</evidence>
<dbReference type="Proteomes" id="UP000269289">
    <property type="component" value="Unassembled WGS sequence"/>
</dbReference>
<evidence type="ECO:0000313" key="3">
    <source>
        <dbReference type="EMBL" id="RMI14022.1"/>
    </source>
</evidence>
<name>A0A3M2JJP3_9CELL</name>
<accession>A0A3M2JJP3</accession>
<sequence length="189" mass="19888">MTTVRVLARVVAALLLVALAGPLVWRVATGDFYLTVEGRSMTPTYQVGDVLVVQQPDGAELTRTGEIVVVAFSAGAEPAEDAPVYVHRVVEPLDDGTAWLQGDGNEERDPRPVSQDAVRGTPRFALTGPMADAFQFTQSVVGRVVLGGAALLLLLLPLRRRADGAVVAGADDHAEAGDPGGEDEPRATH</sequence>
<dbReference type="RefSeq" id="WP_122147800.1">
    <property type="nucleotide sequence ID" value="NZ_RFFI01000006.1"/>
</dbReference>
<feature type="domain" description="Peptidase S24/S26A/S26B/S26C" evidence="2">
    <location>
        <begin position="28"/>
        <end position="115"/>
    </location>
</feature>
<keyword evidence="1" id="KW-0472">Membrane</keyword>
<keyword evidence="1" id="KW-0812">Transmembrane</keyword>
<reference evidence="3 4" key="1">
    <citation type="submission" date="2018-10" db="EMBL/GenBank/DDBJ databases">
        <title>Isolation, diversity and antifungal activity of actinobacteria from wheat.</title>
        <authorList>
            <person name="Han C."/>
        </authorList>
    </citation>
    <scope>NUCLEOTIDE SEQUENCE [LARGE SCALE GENOMIC DNA]</scope>
    <source>
        <strain evidence="3 4">NEAU-YY56</strain>
    </source>
</reference>
<keyword evidence="1" id="KW-1133">Transmembrane helix</keyword>
<dbReference type="EMBL" id="RFFI01000006">
    <property type="protein sequence ID" value="RMI14022.1"/>
    <property type="molecule type" value="Genomic_DNA"/>
</dbReference>
<keyword evidence="4" id="KW-1185">Reference proteome</keyword>
<evidence type="ECO:0000259" key="2">
    <source>
        <dbReference type="Pfam" id="PF00717"/>
    </source>
</evidence>
<dbReference type="InterPro" id="IPR015927">
    <property type="entry name" value="Peptidase_S24_S26A/B/C"/>
</dbReference>
<comment type="caution">
    <text evidence="3">The sequence shown here is derived from an EMBL/GenBank/DDBJ whole genome shotgun (WGS) entry which is preliminary data.</text>
</comment>
<dbReference type="AlphaFoldDB" id="A0A3M2JJP3"/>